<sequence>MKRINAKGEVFQQTSIYIRENVYLLAKEASIPMSEAAEQGVIAALRARGVEV</sequence>
<name>A0ABD8A9W6_9EURY</name>
<reference evidence="1 2" key="1">
    <citation type="submission" date="2023-10" db="EMBL/GenBank/DDBJ databases">
        <title>The complete genome sequence of Methanoculleus palmolei DSM 4273.</title>
        <authorList>
            <person name="Lai S.-J."/>
            <person name="You Y.-T."/>
            <person name="Chen S.-C."/>
        </authorList>
    </citation>
    <scope>NUCLEOTIDE SEQUENCE [LARGE SCALE GENOMIC DNA]</scope>
    <source>
        <strain evidence="1 2">DSM 4273</strain>
    </source>
</reference>
<dbReference type="Proteomes" id="UP001626603">
    <property type="component" value="Chromosome"/>
</dbReference>
<dbReference type="AlphaFoldDB" id="A0ABD8A9W6"/>
<protein>
    <submittedName>
        <fullName evidence="1">Uncharacterized protein</fullName>
    </submittedName>
</protein>
<gene>
    <name evidence="1" type="ORF">R6Y95_07940</name>
</gene>
<keyword evidence="2" id="KW-1185">Reference proteome</keyword>
<proteinExistence type="predicted"/>
<dbReference type="EMBL" id="CP137641">
    <property type="protein sequence ID" value="WOX55391.1"/>
    <property type="molecule type" value="Genomic_DNA"/>
</dbReference>
<evidence type="ECO:0000313" key="1">
    <source>
        <dbReference type="EMBL" id="WOX55391.1"/>
    </source>
</evidence>
<evidence type="ECO:0000313" key="2">
    <source>
        <dbReference type="Proteomes" id="UP001626603"/>
    </source>
</evidence>
<accession>A0ABD8A9W6</accession>
<organism evidence="1 2">
    <name type="scientific">Methanoculleus palmolei</name>
    <dbReference type="NCBI Taxonomy" id="72612"/>
    <lineage>
        <taxon>Archaea</taxon>
        <taxon>Methanobacteriati</taxon>
        <taxon>Methanobacteriota</taxon>
        <taxon>Stenosarchaea group</taxon>
        <taxon>Methanomicrobia</taxon>
        <taxon>Methanomicrobiales</taxon>
        <taxon>Methanomicrobiaceae</taxon>
        <taxon>Methanoculleus</taxon>
    </lineage>
</organism>